<feature type="region of interest" description="Disordered" evidence="1">
    <location>
        <begin position="194"/>
        <end position="261"/>
    </location>
</feature>
<dbReference type="AlphaFoldDB" id="A0A9W9LSA9"/>
<sequence>MSPVSSHSHQDEVSPHTQTESQEAEEHDSTMSSPTSLGSPKQPDQTLSVQAQEDQSTESSHTQAGSSSQPDQTISTEAEGHNPVGDADGKSNEAKTKRSRANFDKPINLPDEKSDLTEAQINRIIRQGPSIRKRYGKYFYGTGCIMPRFYHLLFAKLPSGEFVFPEAIMKSNVTSLPAALASFERHRSMGVTTTITRWGPGCKPATRATPSKRPATENSQDQPSSPKKAKESKSAARRHGDNNAAKTSRAQANPEVDTASVADTSLDIEVREWFTKCEDNDQDTPVHANLLQFLAWFDGQLVVLQYGLVGAISMGCNRYNELLKEILKRLSRVYSTYKKLVAHLEDEVATELE</sequence>
<protein>
    <submittedName>
        <fullName evidence="2">Uncharacterized protein</fullName>
    </submittedName>
</protein>
<feature type="compositionally biased region" description="Basic and acidic residues" evidence="1">
    <location>
        <begin position="228"/>
        <end position="241"/>
    </location>
</feature>
<evidence type="ECO:0000313" key="2">
    <source>
        <dbReference type="EMBL" id="KAJ5173230.1"/>
    </source>
</evidence>
<feature type="region of interest" description="Disordered" evidence="1">
    <location>
        <begin position="1"/>
        <end position="111"/>
    </location>
</feature>
<name>A0A9W9LSA9_9EURO</name>
<evidence type="ECO:0000256" key="1">
    <source>
        <dbReference type="SAM" id="MobiDB-lite"/>
    </source>
</evidence>
<reference evidence="2" key="1">
    <citation type="submission" date="2022-11" db="EMBL/GenBank/DDBJ databases">
        <authorList>
            <person name="Petersen C."/>
        </authorList>
    </citation>
    <scope>NUCLEOTIDE SEQUENCE</scope>
    <source>
        <strain evidence="2">IBT 21917</strain>
    </source>
</reference>
<dbReference type="EMBL" id="JAPQKO010000003">
    <property type="protein sequence ID" value="KAJ5173230.1"/>
    <property type="molecule type" value="Genomic_DNA"/>
</dbReference>
<proteinExistence type="predicted"/>
<accession>A0A9W9LSA9</accession>
<feature type="compositionally biased region" description="Polar residues" evidence="1">
    <location>
        <begin position="30"/>
        <end position="76"/>
    </location>
</feature>
<feature type="compositionally biased region" description="Basic and acidic residues" evidence="1">
    <location>
        <begin position="87"/>
        <end position="96"/>
    </location>
</feature>
<reference evidence="2" key="2">
    <citation type="journal article" date="2023" name="IMA Fungus">
        <title>Comparative genomic study of the Penicillium genus elucidates a diverse pangenome and 15 lateral gene transfer events.</title>
        <authorList>
            <person name="Petersen C."/>
            <person name="Sorensen T."/>
            <person name="Nielsen M.R."/>
            <person name="Sondergaard T.E."/>
            <person name="Sorensen J.L."/>
            <person name="Fitzpatrick D.A."/>
            <person name="Frisvad J.C."/>
            <person name="Nielsen K.L."/>
        </authorList>
    </citation>
    <scope>NUCLEOTIDE SEQUENCE</scope>
    <source>
        <strain evidence="2">IBT 21917</strain>
    </source>
</reference>
<comment type="caution">
    <text evidence="2">The sequence shown here is derived from an EMBL/GenBank/DDBJ whole genome shotgun (WGS) entry which is preliminary data.</text>
</comment>
<gene>
    <name evidence="2" type="ORF">N7492_005823</name>
</gene>
<dbReference type="Proteomes" id="UP001146351">
    <property type="component" value="Unassembled WGS sequence"/>
</dbReference>
<keyword evidence="3" id="KW-1185">Reference proteome</keyword>
<organism evidence="2 3">
    <name type="scientific">Penicillium capsulatum</name>
    <dbReference type="NCBI Taxonomy" id="69766"/>
    <lineage>
        <taxon>Eukaryota</taxon>
        <taxon>Fungi</taxon>
        <taxon>Dikarya</taxon>
        <taxon>Ascomycota</taxon>
        <taxon>Pezizomycotina</taxon>
        <taxon>Eurotiomycetes</taxon>
        <taxon>Eurotiomycetidae</taxon>
        <taxon>Eurotiales</taxon>
        <taxon>Aspergillaceae</taxon>
        <taxon>Penicillium</taxon>
    </lineage>
</organism>
<evidence type="ECO:0000313" key="3">
    <source>
        <dbReference type="Proteomes" id="UP001146351"/>
    </source>
</evidence>